<dbReference type="Gene3D" id="3.40.1410.10">
    <property type="entry name" value="Chorismate lyase-like"/>
    <property type="match status" value="1"/>
</dbReference>
<dbReference type="CDD" id="cd07377">
    <property type="entry name" value="WHTH_GntR"/>
    <property type="match status" value="1"/>
</dbReference>
<evidence type="ECO:0000256" key="1">
    <source>
        <dbReference type="ARBA" id="ARBA00023015"/>
    </source>
</evidence>
<dbReference type="RefSeq" id="WP_205003562.1">
    <property type="nucleotide sequence ID" value="NZ_JAFBER010000010.1"/>
</dbReference>
<dbReference type="SMART" id="SM00866">
    <property type="entry name" value="UTRA"/>
    <property type="match status" value="1"/>
</dbReference>
<keyword evidence="3" id="KW-0804">Transcription</keyword>
<gene>
    <name evidence="5" type="ORF">JOD45_001856</name>
</gene>
<name>A0ABS2Q0C5_9BACL</name>
<keyword evidence="1" id="KW-0805">Transcription regulation</keyword>
<dbReference type="InterPro" id="IPR011663">
    <property type="entry name" value="UTRA"/>
</dbReference>
<evidence type="ECO:0000313" key="5">
    <source>
        <dbReference type="EMBL" id="MBM7645638.1"/>
    </source>
</evidence>
<accession>A0ABS2Q0C5</accession>
<sequence length="260" mass="29904">MSFSFNSKIPLYYQIREDILHKIEQGHYNVGDQLPSELQLAEDYGVSRPTIRQAISELVQEGHLIRGRGRGTFVSQPIITDNALAFSTFEEDSNIEYQWEKVIECRRIYVSSEIAKDLHLANDDEVFEMTVLKGNRKNCLTIRTSQIPVKLAPNLLEEKNLKDLKLYKILREEYGLVPTHSKQSFQSVPAELEESSLLKVDPGSPLTLWRGVLYSCETPMARVKTLFRGDRFRFEIAQNEGTNDTVVMKWVNLPEISDCF</sequence>
<dbReference type="Proteomes" id="UP000808914">
    <property type="component" value="Unassembled WGS sequence"/>
</dbReference>
<dbReference type="Pfam" id="PF07702">
    <property type="entry name" value="UTRA"/>
    <property type="match status" value="1"/>
</dbReference>
<feature type="domain" description="HTH gntR-type" evidence="4">
    <location>
        <begin position="9"/>
        <end position="77"/>
    </location>
</feature>
<comment type="caution">
    <text evidence="5">The sequence shown here is derived from an EMBL/GenBank/DDBJ whole genome shotgun (WGS) entry which is preliminary data.</text>
</comment>
<dbReference type="SUPFAM" id="SSF64288">
    <property type="entry name" value="Chorismate lyase-like"/>
    <property type="match status" value="1"/>
</dbReference>
<dbReference type="SUPFAM" id="SSF46785">
    <property type="entry name" value="Winged helix' DNA-binding domain"/>
    <property type="match status" value="1"/>
</dbReference>
<organism evidence="5 6">
    <name type="scientific">Scopulibacillus daqui</name>
    <dbReference type="NCBI Taxonomy" id="1469162"/>
    <lineage>
        <taxon>Bacteria</taxon>
        <taxon>Bacillati</taxon>
        <taxon>Bacillota</taxon>
        <taxon>Bacilli</taxon>
        <taxon>Bacillales</taxon>
        <taxon>Sporolactobacillaceae</taxon>
        <taxon>Scopulibacillus</taxon>
    </lineage>
</organism>
<dbReference type="Gene3D" id="1.10.10.10">
    <property type="entry name" value="Winged helix-like DNA-binding domain superfamily/Winged helix DNA-binding domain"/>
    <property type="match status" value="1"/>
</dbReference>
<reference evidence="5 6" key="1">
    <citation type="submission" date="2021-01" db="EMBL/GenBank/DDBJ databases">
        <title>Genomic Encyclopedia of Type Strains, Phase IV (KMG-IV): sequencing the most valuable type-strain genomes for metagenomic binning, comparative biology and taxonomic classification.</title>
        <authorList>
            <person name="Goeker M."/>
        </authorList>
    </citation>
    <scope>NUCLEOTIDE SEQUENCE [LARGE SCALE GENOMIC DNA]</scope>
    <source>
        <strain evidence="5 6">DSM 28236</strain>
    </source>
</reference>
<dbReference type="PANTHER" id="PTHR44846">
    <property type="entry name" value="MANNOSYL-D-GLYCERATE TRANSPORT/METABOLISM SYSTEM REPRESSOR MNGR-RELATED"/>
    <property type="match status" value="1"/>
</dbReference>
<dbReference type="InterPro" id="IPR000524">
    <property type="entry name" value="Tscrpt_reg_HTH_GntR"/>
</dbReference>
<evidence type="ECO:0000256" key="2">
    <source>
        <dbReference type="ARBA" id="ARBA00023125"/>
    </source>
</evidence>
<dbReference type="SMART" id="SM00345">
    <property type="entry name" value="HTH_GNTR"/>
    <property type="match status" value="1"/>
</dbReference>
<keyword evidence="6" id="KW-1185">Reference proteome</keyword>
<dbReference type="PROSITE" id="PS50949">
    <property type="entry name" value="HTH_GNTR"/>
    <property type="match status" value="1"/>
</dbReference>
<protein>
    <submittedName>
        <fullName evidence="5">GntR family transcriptional regulator</fullName>
    </submittedName>
</protein>
<dbReference type="InterPro" id="IPR028978">
    <property type="entry name" value="Chorismate_lyase_/UTRA_dom_sf"/>
</dbReference>
<evidence type="ECO:0000313" key="6">
    <source>
        <dbReference type="Proteomes" id="UP000808914"/>
    </source>
</evidence>
<dbReference type="EMBL" id="JAFBER010000010">
    <property type="protein sequence ID" value="MBM7645638.1"/>
    <property type="molecule type" value="Genomic_DNA"/>
</dbReference>
<dbReference type="PRINTS" id="PR00035">
    <property type="entry name" value="HTHGNTR"/>
</dbReference>
<dbReference type="PANTHER" id="PTHR44846:SF1">
    <property type="entry name" value="MANNOSYL-D-GLYCERATE TRANSPORT_METABOLISM SYSTEM REPRESSOR MNGR-RELATED"/>
    <property type="match status" value="1"/>
</dbReference>
<keyword evidence="2" id="KW-0238">DNA-binding</keyword>
<dbReference type="InterPro" id="IPR036388">
    <property type="entry name" value="WH-like_DNA-bd_sf"/>
</dbReference>
<proteinExistence type="predicted"/>
<dbReference type="InterPro" id="IPR050679">
    <property type="entry name" value="Bact_HTH_transcr_reg"/>
</dbReference>
<dbReference type="InterPro" id="IPR036390">
    <property type="entry name" value="WH_DNA-bd_sf"/>
</dbReference>
<evidence type="ECO:0000256" key="3">
    <source>
        <dbReference type="ARBA" id="ARBA00023163"/>
    </source>
</evidence>
<evidence type="ECO:0000259" key="4">
    <source>
        <dbReference type="PROSITE" id="PS50949"/>
    </source>
</evidence>
<dbReference type="Pfam" id="PF00392">
    <property type="entry name" value="GntR"/>
    <property type="match status" value="1"/>
</dbReference>